<dbReference type="AlphaFoldDB" id="A0A225AMB6"/>
<feature type="region of interest" description="Disordered" evidence="1">
    <location>
        <begin position="238"/>
        <end position="276"/>
    </location>
</feature>
<accession>A0A225AMB6</accession>
<feature type="compositionally biased region" description="Polar residues" evidence="1">
    <location>
        <begin position="372"/>
        <end position="386"/>
    </location>
</feature>
<dbReference type="STRING" id="1441469.A0A225AMB6"/>
<comment type="caution">
    <text evidence="3">The sequence shown here is derived from an EMBL/GenBank/DDBJ whole genome shotgun (WGS) entry which is preliminary data.</text>
</comment>
<dbReference type="GeneID" id="31002691"/>
<gene>
    <name evidence="3" type="ORF">UA08_02936</name>
</gene>
<keyword evidence="2" id="KW-0812">Transmembrane</keyword>
<feature type="compositionally biased region" description="Polar residues" evidence="1">
    <location>
        <begin position="542"/>
        <end position="555"/>
    </location>
</feature>
<keyword evidence="2" id="KW-1133">Transmembrane helix</keyword>
<proteinExistence type="predicted"/>
<protein>
    <submittedName>
        <fullName evidence="3">Uncharacterized protein</fullName>
    </submittedName>
</protein>
<dbReference type="OrthoDB" id="5404940at2759"/>
<feature type="transmembrane region" description="Helical" evidence="2">
    <location>
        <begin position="118"/>
        <end position="139"/>
    </location>
</feature>
<keyword evidence="2" id="KW-0472">Membrane</keyword>
<name>A0A225AMB6_TALAT</name>
<feature type="compositionally biased region" description="Polar residues" evidence="1">
    <location>
        <begin position="631"/>
        <end position="650"/>
    </location>
</feature>
<dbReference type="EMBL" id="LFMY01000003">
    <property type="protein sequence ID" value="OKL62040.1"/>
    <property type="molecule type" value="Genomic_DNA"/>
</dbReference>
<feature type="transmembrane region" description="Helical" evidence="2">
    <location>
        <begin position="151"/>
        <end position="175"/>
    </location>
</feature>
<evidence type="ECO:0000256" key="2">
    <source>
        <dbReference type="SAM" id="Phobius"/>
    </source>
</evidence>
<feature type="compositionally biased region" description="Acidic residues" evidence="1">
    <location>
        <begin position="581"/>
        <end position="602"/>
    </location>
</feature>
<keyword evidence="4" id="KW-1185">Reference proteome</keyword>
<dbReference type="Proteomes" id="UP000214365">
    <property type="component" value="Unassembled WGS sequence"/>
</dbReference>
<evidence type="ECO:0000313" key="3">
    <source>
        <dbReference type="EMBL" id="OKL62040.1"/>
    </source>
</evidence>
<evidence type="ECO:0000313" key="4">
    <source>
        <dbReference type="Proteomes" id="UP000214365"/>
    </source>
</evidence>
<evidence type="ECO:0000256" key="1">
    <source>
        <dbReference type="SAM" id="MobiDB-lite"/>
    </source>
</evidence>
<feature type="transmembrane region" description="Helical" evidence="2">
    <location>
        <begin position="89"/>
        <end position="112"/>
    </location>
</feature>
<feature type="region of interest" description="Disordered" evidence="1">
    <location>
        <begin position="494"/>
        <end position="650"/>
    </location>
</feature>
<sequence>MGGSSSPPFLYDPVSQWSFNEYHRGKPYNPKAVTQASRAPRPQRPPQEGPLVSFNRHPDSWVVPSPSPPIVPMSHHTKARVKHTRRFQLLLRILAIIGALGILFCVICVTDTGAALGWIIRVAPCVAILHTIYAIYHLARNAASRPPGTSTSYHLFASCMDAGLVPFYAFTSYIAYREVQGNTYGWNTLFKDATIQAYIVKVLFYATAVCAGLHLISFVISIYLAVVFRQITKLPPDMNPLEDNLTARPSRRSKRSTKSDMTEKKHRSTSTLDSAYYSVRSHMDDAPVDIPEPIPFMHTRQQSSNSVIDPKRASRTSLNSHRQPRIDNAPGSPRSPKQATSPSTPTATRTAQATPPRPRSILEDAPVLHPTPGNNVSANIRWSSPVPSEGSGNWVVYDSRPSSPAVDEDEDNDNMKHPSRSKNESAFPIFNGVSDWLGPVPRYGRVESGTPQKEARGQYAALETNPHIHLDEVFINKDSLEEDITEYLNRALDPLNPLRMNPPTPQPKEKSDNTTTAVGRKPSIRRVALGDIPNVSADRSNDTAAINNVDSPSPTKESKLRTFGSLRLWPSKPNKTTYESVQEEEEEAMSSDNESDNDDNEPQELATPKRRTASKATLNDQTDADRKGRVVSNSGIDLGTAFNTGLSSKQYGDYISGLGVGRRRDVSGKVAEEGRGGIVETTAEVVDTPRTPEKKKATTRAAGWARFAGL</sequence>
<feature type="region of interest" description="Disordered" evidence="1">
    <location>
        <begin position="288"/>
        <end position="426"/>
    </location>
</feature>
<feature type="compositionally biased region" description="Low complexity" evidence="1">
    <location>
        <begin position="335"/>
        <end position="354"/>
    </location>
</feature>
<dbReference type="RefSeq" id="XP_020122161.1">
    <property type="nucleotide sequence ID" value="XM_020265033.1"/>
</dbReference>
<organism evidence="3 4">
    <name type="scientific">Talaromyces atroroseus</name>
    <dbReference type="NCBI Taxonomy" id="1441469"/>
    <lineage>
        <taxon>Eukaryota</taxon>
        <taxon>Fungi</taxon>
        <taxon>Dikarya</taxon>
        <taxon>Ascomycota</taxon>
        <taxon>Pezizomycotina</taxon>
        <taxon>Eurotiomycetes</taxon>
        <taxon>Eurotiomycetidae</taxon>
        <taxon>Eurotiales</taxon>
        <taxon>Trichocomaceae</taxon>
        <taxon>Talaromyces</taxon>
        <taxon>Talaromyces sect. Trachyspermi</taxon>
    </lineage>
</organism>
<feature type="region of interest" description="Disordered" evidence="1">
    <location>
        <begin position="26"/>
        <end position="51"/>
    </location>
</feature>
<reference evidence="3 4" key="1">
    <citation type="submission" date="2015-06" db="EMBL/GenBank/DDBJ databases">
        <title>Talaromyces atroroseus IBT 11181 draft genome.</title>
        <authorList>
            <person name="Rasmussen K.B."/>
            <person name="Rasmussen S."/>
            <person name="Petersen B."/>
            <person name="Sicheritz-Ponten T."/>
            <person name="Mortensen U.H."/>
            <person name="Thrane U."/>
        </authorList>
    </citation>
    <scope>NUCLEOTIDE SEQUENCE [LARGE SCALE GENOMIC DNA]</scope>
    <source>
        <strain evidence="3 4">IBT 11181</strain>
    </source>
</reference>
<feature type="transmembrane region" description="Helical" evidence="2">
    <location>
        <begin position="195"/>
        <end position="228"/>
    </location>
</feature>